<dbReference type="EMBL" id="JADIMA010000034">
    <property type="protein sequence ID" value="MBO8472669.1"/>
    <property type="molecule type" value="Genomic_DNA"/>
</dbReference>
<dbReference type="Gene3D" id="3.30.70.1070">
    <property type="entry name" value="Sporulation related repeat"/>
    <property type="match status" value="1"/>
</dbReference>
<feature type="domain" description="SPOR" evidence="1">
    <location>
        <begin position="107"/>
        <end position="180"/>
    </location>
</feature>
<evidence type="ECO:0000259" key="1">
    <source>
        <dbReference type="Pfam" id="PF05036"/>
    </source>
</evidence>
<gene>
    <name evidence="2" type="ORF">IAB81_03465</name>
</gene>
<dbReference type="AlphaFoldDB" id="A0A9D9NGE2"/>
<dbReference type="GO" id="GO:0042834">
    <property type="term" value="F:peptidoglycan binding"/>
    <property type="evidence" value="ECO:0007669"/>
    <property type="project" value="InterPro"/>
</dbReference>
<dbReference type="InterPro" id="IPR007730">
    <property type="entry name" value="SPOR-like_dom"/>
</dbReference>
<proteinExistence type="predicted"/>
<dbReference type="Proteomes" id="UP000823604">
    <property type="component" value="Unassembled WGS sequence"/>
</dbReference>
<protein>
    <submittedName>
        <fullName evidence="2">SPOR domain-containing protein</fullName>
    </submittedName>
</protein>
<name>A0A9D9NGE2_9BACT</name>
<evidence type="ECO:0000313" key="3">
    <source>
        <dbReference type="Proteomes" id="UP000823604"/>
    </source>
</evidence>
<dbReference type="InterPro" id="IPR036680">
    <property type="entry name" value="SPOR-like_sf"/>
</dbReference>
<reference evidence="2" key="1">
    <citation type="submission" date="2020-10" db="EMBL/GenBank/DDBJ databases">
        <authorList>
            <person name="Gilroy R."/>
        </authorList>
    </citation>
    <scope>NUCLEOTIDE SEQUENCE</scope>
    <source>
        <strain evidence="2">B1-8020</strain>
    </source>
</reference>
<accession>A0A9D9NGE2</accession>
<evidence type="ECO:0000313" key="2">
    <source>
        <dbReference type="EMBL" id="MBO8472669.1"/>
    </source>
</evidence>
<sequence length="217" mass="24171">MKAKYPIVIAFLLAPIFFGSFRNVSSAPSAVRAAADSLAVVDSSAIDTSLFVLKDTVMYVSLPYEDTLLSGKNIFGLLHGVTLNQNISIRSAMAAHVASNAGRKMEGYRIRIFFDNKRNARSESEKIEKEFRFLFPELRAYRNYDNPYFKVTVGDFRTRSEAMAALNGIKMMYPAAFLVKEAISYPPLDKDNAVRLDTVTLVIPKEAAEPSGKSVFF</sequence>
<dbReference type="Pfam" id="PF05036">
    <property type="entry name" value="SPOR"/>
    <property type="match status" value="1"/>
</dbReference>
<reference evidence="2" key="2">
    <citation type="journal article" date="2021" name="PeerJ">
        <title>Extensive microbial diversity within the chicken gut microbiome revealed by metagenomics and culture.</title>
        <authorList>
            <person name="Gilroy R."/>
            <person name="Ravi A."/>
            <person name="Getino M."/>
            <person name="Pursley I."/>
            <person name="Horton D.L."/>
            <person name="Alikhan N.F."/>
            <person name="Baker D."/>
            <person name="Gharbi K."/>
            <person name="Hall N."/>
            <person name="Watson M."/>
            <person name="Adriaenssens E.M."/>
            <person name="Foster-Nyarko E."/>
            <person name="Jarju S."/>
            <person name="Secka A."/>
            <person name="Antonio M."/>
            <person name="Oren A."/>
            <person name="Chaudhuri R.R."/>
            <person name="La Ragione R."/>
            <person name="Hildebrand F."/>
            <person name="Pallen M.J."/>
        </authorList>
    </citation>
    <scope>NUCLEOTIDE SEQUENCE</scope>
    <source>
        <strain evidence="2">B1-8020</strain>
    </source>
</reference>
<comment type="caution">
    <text evidence="2">The sequence shown here is derived from an EMBL/GenBank/DDBJ whole genome shotgun (WGS) entry which is preliminary data.</text>
</comment>
<organism evidence="2 3">
    <name type="scientific">Candidatus Merdivivens pullicola</name>
    <dbReference type="NCBI Taxonomy" id="2840872"/>
    <lineage>
        <taxon>Bacteria</taxon>
        <taxon>Pseudomonadati</taxon>
        <taxon>Bacteroidota</taxon>
        <taxon>Bacteroidia</taxon>
        <taxon>Bacteroidales</taxon>
        <taxon>Muribaculaceae</taxon>
        <taxon>Muribaculaceae incertae sedis</taxon>
        <taxon>Candidatus Merdivivens</taxon>
    </lineage>
</organism>